<evidence type="ECO:0000256" key="5">
    <source>
        <dbReference type="ARBA" id="ARBA00023242"/>
    </source>
</evidence>
<evidence type="ECO:0000256" key="6">
    <source>
        <dbReference type="SAM" id="MobiDB-lite"/>
    </source>
</evidence>
<dbReference type="EMBL" id="CALLCH030000016">
    <property type="protein sequence ID" value="CAI4217448.1"/>
    <property type="molecule type" value="Genomic_DNA"/>
</dbReference>
<feature type="compositionally biased region" description="Polar residues" evidence="6">
    <location>
        <begin position="40"/>
        <end position="49"/>
    </location>
</feature>
<dbReference type="Gene3D" id="2.60.40.3960">
    <property type="entry name" value="Velvet domain"/>
    <property type="match status" value="1"/>
</dbReference>
<comment type="subcellular location">
    <subcellularLocation>
        <location evidence="1">Nucleus</location>
    </subcellularLocation>
</comment>
<feature type="compositionally biased region" description="Polar residues" evidence="6">
    <location>
        <begin position="341"/>
        <end position="354"/>
    </location>
</feature>
<keyword evidence="3" id="KW-0805">Transcription regulation</keyword>
<feature type="domain" description="Velvet" evidence="7">
    <location>
        <begin position="99"/>
        <end position="296"/>
    </location>
</feature>
<dbReference type="InterPro" id="IPR021740">
    <property type="entry name" value="Velvet"/>
</dbReference>
<feature type="compositionally biased region" description="Basic residues" evidence="6">
    <location>
        <begin position="296"/>
        <end position="308"/>
    </location>
</feature>
<evidence type="ECO:0000256" key="3">
    <source>
        <dbReference type="ARBA" id="ARBA00023015"/>
    </source>
</evidence>
<reference evidence="8" key="1">
    <citation type="submission" date="2022-11" db="EMBL/GenBank/DDBJ databases">
        <authorList>
            <person name="Scott C."/>
            <person name="Bruce N."/>
        </authorList>
    </citation>
    <scope>NUCLEOTIDE SEQUENCE</scope>
</reference>
<dbReference type="Proteomes" id="UP000838763">
    <property type="component" value="Unassembled WGS sequence"/>
</dbReference>
<sequence>MSIAIQAPRSLEPLYCQGLYNGRLESTSLDQSYQNTGTSHLMSAMTSGHNPRHAYGGYPAPQPRAPQYDPVQASPSQFAPGQTPPAQMQRLPMMTPPAPMPASSTPTLTQSPSCSRKLAPTWGTLPLLSPLLPLLLSLLPFGKSLTALKSFSVKTKPVDPPPILQLEVPRKTTTSSKVSPYHFVMAFLIDEKEDTPVSCQNGNPLFGTQVSSLHKLKDTNNQDGGFFVFGDLSVKVEGKFRLKFTLYEVSNGEVVQLGDITSRVFEVYSPKHFPGMEESTFLTRSFSDQGVRLRLRKDSRSMTTRKRNSQAAKLADQMSQQRYQPRARIEPPPPSAYESMHQGNGWWTSHSSPHTPGPVSATGPPSAGPYGPRASLEGTAQSLQLHDTARNNLIRSILSYHDTQGTTIHDIAADTLGNL</sequence>
<comment type="caution">
    <text evidence="8">The sequence shown here is derived from an EMBL/GenBank/DDBJ whole genome shotgun (WGS) entry which is preliminary data.</text>
</comment>
<protein>
    <recommendedName>
        <fullName evidence="7">Velvet domain-containing protein</fullName>
    </recommendedName>
</protein>
<dbReference type="InterPro" id="IPR038491">
    <property type="entry name" value="Velvet_dom_sf"/>
</dbReference>
<keyword evidence="5" id="KW-0539">Nucleus</keyword>
<evidence type="ECO:0000313" key="9">
    <source>
        <dbReference type="Proteomes" id="UP000838763"/>
    </source>
</evidence>
<evidence type="ECO:0000256" key="1">
    <source>
        <dbReference type="ARBA" id="ARBA00004123"/>
    </source>
</evidence>
<dbReference type="PANTHER" id="PTHR33572">
    <property type="entry name" value="SPORE DEVELOPMENT REGULATOR VOSA"/>
    <property type="match status" value="1"/>
</dbReference>
<accession>A0A9P1H8I1</accession>
<evidence type="ECO:0000259" key="7">
    <source>
        <dbReference type="PROSITE" id="PS51821"/>
    </source>
</evidence>
<evidence type="ECO:0000313" key="8">
    <source>
        <dbReference type="EMBL" id="CAI4217448.1"/>
    </source>
</evidence>
<feature type="region of interest" description="Disordered" evidence="6">
    <location>
        <begin position="40"/>
        <end position="90"/>
    </location>
</feature>
<name>A0A9P1H8I1_9PEZI</name>
<feature type="region of interest" description="Disordered" evidence="6">
    <location>
        <begin position="296"/>
        <end position="375"/>
    </location>
</feature>
<dbReference type="Pfam" id="PF11754">
    <property type="entry name" value="Velvet"/>
    <property type="match status" value="1"/>
</dbReference>
<dbReference type="PANTHER" id="PTHR33572:SF18">
    <property type="entry name" value="SPORE DEVELOPMENT REGULATOR VOSA"/>
    <property type="match status" value="1"/>
</dbReference>
<evidence type="ECO:0000256" key="2">
    <source>
        <dbReference type="ARBA" id="ARBA00022969"/>
    </source>
</evidence>
<keyword evidence="4" id="KW-0804">Transcription</keyword>
<dbReference type="PROSITE" id="PS51821">
    <property type="entry name" value="VELVET"/>
    <property type="match status" value="1"/>
</dbReference>
<keyword evidence="2" id="KW-0749">Sporulation</keyword>
<organism evidence="8 9">
    <name type="scientific">Parascedosporium putredinis</name>
    <dbReference type="NCBI Taxonomy" id="1442378"/>
    <lineage>
        <taxon>Eukaryota</taxon>
        <taxon>Fungi</taxon>
        <taxon>Dikarya</taxon>
        <taxon>Ascomycota</taxon>
        <taxon>Pezizomycotina</taxon>
        <taxon>Sordariomycetes</taxon>
        <taxon>Hypocreomycetidae</taxon>
        <taxon>Microascales</taxon>
        <taxon>Microascaceae</taxon>
        <taxon>Parascedosporium</taxon>
    </lineage>
</organism>
<dbReference type="OrthoDB" id="3056235at2759"/>
<keyword evidence="9" id="KW-1185">Reference proteome</keyword>
<gene>
    <name evidence="8" type="ORF">PPNO1_LOCUS7059</name>
</gene>
<feature type="compositionally biased region" description="Polar residues" evidence="6">
    <location>
        <begin position="73"/>
        <end position="86"/>
    </location>
</feature>
<dbReference type="AlphaFoldDB" id="A0A9P1H8I1"/>
<dbReference type="GO" id="GO:0005634">
    <property type="term" value="C:nucleus"/>
    <property type="evidence" value="ECO:0007669"/>
    <property type="project" value="UniProtKB-SubCell"/>
</dbReference>
<dbReference type="GO" id="GO:0030435">
    <property type="term" value="P:sporulation resulting in formation of a cellular spore"/>
    <property type="evidence" value="ECO:0007669"/>
    <property type="project" value="UniProtKB-KW"/>
</dbReference>
<proteinExistence type="predicted"/>
<evidence type="ECO:0000256" key="4">
    <source>
        <dbReference type="ARBA" id="ARBA00023163"/>
    </source>
</evidence>
<dbReference type="InterPro" id="IPR037525">
    <property type="entry name" value="Velvet_dom"/>
</dbReference>